<name>A0ABD1FCH8_HYPHA</name>
<dbReference type="AlphaFoldDB" id="A0ABD1FCH8"/>
<evidence type="ECO:0000313" key="2">
    <source>
        <dbReference type="Proteomes" id="UP001566132"/>
    </source>
</evidence>
<evidence type="ECO:0000313" key="1">
    <source>
        <dbReference type="EMBL" id="KAL1516767.1"/>
    </source>
</evidence>
<keyword evidence="2" id="KW-1185">Reference proteome</keyword>
<protein>
    <submittedName>
        <fullName evidence="1">Uncharacterized protein</fullName>
    </submittedName>
</protein>
<accession>A0ABD1FCH8</accession>
<proteinExistence type="predicted"/>
<comment type="caution">
    <text evidence="1">The sequence shown here is derived from an EMBL/GenBank/DDBJ whole genome shotgun (WGS) entry which is preliminary data.</text>
</comment>
<organism evidence="1 2">
    <name type="scientific">Hypothenemus hampei</name>
    <name type="common">Coffee berry borer</name>
    <dbReference type="NCBI Taxonomy" id="57062"/>
    <lineage>
        <taxon>Eukaryota</taxon>
        <taxon>Metazoa</taxon>
        <taxon>Ecdysozoa</taxon>
        <taxon>Arthropoda</taxon>
        <taxon>Hexapoda</taxon>
        <taxon>Insecta</taxon>
        <taxon>Pterygota</taxon>
        <taxon>Neoptera</taxon>
        <taxon>Endopterygota</taxon>
        <taxon>Coleoptera</taxon>
        <taxon>Polyphaga</taxon>
        <taxon>Cucujiformia</taxon>
        <taxon>Curculionidae</taxon>
        <taxon>Scolytinae</taxon>
        <taxon>Hypothenemus</taxon>
    </lineage>
</organism>
<gene>
    <name evidence="1" type="ORF">ABEB36_000625</name>
</gene>
<dbReference type="Proteomes" id="UP001566132">
    <property type="component" value="Unassembled WGS sequence"/>
</dbReference>
<dbReference type="EMBL" id="JBDJPC010000001">
    <property type="protein sequence ID" value="KAL1516767.1"/>
    <property type="molecule type" value="Genomic_DNA"/>
</dbReference>
<sequence>MSVLHKYSLAERVKEMVTFLSRSLLDSFTFPIQVAIMKRHIIEQGCSCEYVMSRRPSSCEMFIFFFVYYVISSLMNVEDHNGNLSVPCVLRIPSGETIN</sequence>
<reference evidence="1 2" key="1">
    <citation type="submission" date="2024-05" db="EMBL/GenBank/DDBJ databases">
        <title>Genetic variation in Jamaican populations of the coffee berry borer (Hypothenemus hampei).</title>
        <authorList>
            <person name="Errbii M."/>
            <person name="Myrie A."/>
        </authorList>
    </citation>
    <scope>NUCLEOTIDE SEQUENCE [LARGE SCALE GENOMIC DNA]</scope>
    <source>
        <strain evidence="1">JA-Hopewell-2020-01-JO</strain>
        <tissue evidence="1">Whole body</tissue>
    </source>
</reference>